<name>A0ABS3PWV8_9FLAO</name>
<dbReference type="Proteomes" id="UP000681610">
    <property type="component" value="Unassembled WGS sequence"/>
</dbReference>
<dbReference type="InterPro" id="IPR012433">
    <property type="entry name" value="Imm11"/>
</dbReference>
<gene>
    <name evidence="2" type="ORF">J4N46_05165</name>
</gene>
<keyword evidence="3" id="KW-1185">Reference proteome</keyword>
<reference evidence="2 3" key="1">
    <citation type="submission" date="2021-03" db="EMBL/GenBank/DDBJ databases">
        <title>Isolation and description of Capnocytophaga bilenii sp. nov., a novel Capnocytophaga species, isolated from a gingivitis subject.</title>
        <authorList>
            <person name="Antezack A."/>
            <person name="Monnet-Corti V."/>
            <person name="La Scola B."/>
        </authorList>
    </citation>
    <scope>NUCLEOTIDE SEQUENCE [LARGE SCALE GENOMIC DNA]</scope>
    <source>
        <strain evidence="2 3">Marseille-Q4570</strain>
    </source>
</reference>
<accession>A0ABS3PWV8</accession>
<sequence>MYYKLSHFYKRDISFAYSEEQNPISWLDFRTGKKINIKIPLVFKVDKLDDYINTFDILPTIGVPLVSYKFKELFLHLSDSMEIEFFPTNIIDNNGNNNDLFFALNILHVVPCLDKEKSIFEIDSDGYYSIKKWFINPQELKPYSIVRMKEHSSYIIVSEEFKDICDKKKLKGFNFTEEGYSIWR</sequence>
<organism evidence="2 3">
    <name type="scientific">Capnocytophaga bilenii</name>
    <dbReference type="NCBI Taxonomy" id="2819369"/>
    <lineage>
        <taxon>Bacteria</taxon>
        <taxon>Pseudomonadati</taxon>
        <taxon>Bacteroidota</taxon>
        <taxon>Flavobacteriia</taxon>
        <taxon>Flavobacteriales</taxon>
        <taxon>Flavobacteriaceae</taxon>
        <taxon>Capnocytophaga</taxon>
    </lineage>
</organism>
<protein>
    <recommendedName>
        <fullName evidence="1">Immunity MXAN-0049 protein domain-containing protein</fullName>
    </recommendedName>
</protein>
<dbReference type="Pfam" id="PF07791">
    <property type="entry name" value="Imm11"/>
    <property type="match status" value="1"/>
</dbReference>
<proteinExistence type="predicted"/>
<evidence type="ECO:0000313" key="2">
    <source>
        <dbReference type="EMBL" id="MBO1883816.1"/>
    </source>
</evidence>
<dbReference type="RefSeq" id="WP_208058414.1">
    <property type="nucleotide sequence ID" value="NZ_JAGDYP010000003.1"/>
</dbReference>
<comment type="caution">
    <text evidence="2">The sequence shown here is derived from an EMBL/GenBank/DDBJ whole genome shotgun (WGS) entry which is preliminary data.</text>
</comment>
<feature type="domain" description="Immunity MXAN-0049 protein" evidence="1">
    <location>
        <begin position="60"/>
        <end position="177"/>
    </location>
</feature>
<evidence type="ECO:0000259" key="1">
    <source>
        <dbReference type="Pfam" id="PF07791"/>
    </source>
</evidence>
<dbReference type="EMBL" id="JAGDYP010000003">
    <property type="protein sequence ID" value="MBO1883816.1"/>
    <property type="molecule type" value="Genomic_DNA"/>
</dbReference>
<evidence type="ECO:0000313" key="3">
    <source>
        <dbReference type="Proteomes" id="UP000681610"/>
    </source>
</evidence>